<evidence type="ECO:0000256" key="1">
    <source>
        <dbReference type="SAM" id="MobiDB-lite"/>
    </source>
</evidence>
<dbReference type="AlphaFoldDB" id="A0A2J6SGU9"/>
<dbReference type="OrthoDB" id="5400409at2759"/>
<protein>
    <submittedName>
        <fullName evidence="2">Uncharacterized protein</fullName>
    </submittedName>
</protein>
<feature type="compositionally biased region" description="Low complexity" evidence="1">
    <location>
        <begin position="670"/>
        <end position="712"/>
    </location>
</feature>
<feature type="compositionally biased region" description="Basic and acidic residues" evidence="1">
    <location>
        <begin position="360"/>
        <end position="371"/>
    </location>
</feature>
<feature type="region of interest" description="Disordered" evidence="1">
    <location>
        <begin position="360"/>
        <end position="460"/>
    </location>
</feature>
<proteinExistence type="predicted"/>
<organism evidence="2 3">
    <name type="scientific">Hyaloscypha bicolor E</name>
    <dbReference type="NCBI Taxonomy" id="1095630"/>
    <lineage>
        <taxon>Eukaryota</taxon>
        <taxon>Fungi</taxon>
        <taxon>Dikarya</taxon>
        <taxon>Ascomycota</taxon>
        <taxon>Pezizomycotina</taxon>
        <taxon>Leotiomycetes</taxon>
        <taxon>Helotiales</taxon>
        <taxon>Hyaloscyphaceae</taxon>
        <taxon>Hyaloscypha</taxon>
        <taxon>Hyaloscypha bicolor</taxon>
    </lineage>
</organism>
<reference evidence="2 3" key="1">
    <citation type="submission" date="2016-04" db="EMBL/GenBank/DDBJ databases">
        <title>A degradative enzymes factory behind the ericoid mycorrhizal symbiosis.</title>
        <authorList>
            <consortium name="DOE Joint Genome Institute"/>
            <person name="Martino E."/>
            <person name="Morin E."/>
            <person name="Grelet G."/>
            <person name="Kuo A."/>
            <person name="Kohler A."/>
            <person name="Daghino S."/>
            <person name="Barry K."/>
            <person name="Choi C."/>
            <person name="Cichocki N."/>
            <person name="Clum A."/>
            <person name="Copeland A."/>
            <person name="Hainaut M."/>
            <person name="Haridas S."/>
            <person name="Labutti K."/>
            <person name="Lindquist E."/>
            <person name="Lipzen A."/>
            <person name="Khouja H.-R."/>
            <person name="Murat C."/>
            <person name="Ohm R."/>
            <person name="Olson A."/>
            <person name="Spatafora J."/>
            <person name="Veneault-Fourrey C."/>
            <person name="Henrissat B."/>
            <person name="Grigoriev I."/>
            <person name="Martin F."/>
            <person name="Perotto S."/>
        </authorList>
    </citation>
    <scope>NUCLEOTIDE SEQUENCE [LARGE SCALE GENOMIC DNA]</scope>
    <source>
        <strain evidence="2 3">E</strain>
    </source>
</reference>
<evidence type="ECO:0000313" key="2">
    <source>
        <dbReference type="EMBL" id="PMD49992.1"/>
    </source>
</evidence>
<keyword evidence="3" id="KW-1185">Reference proteome</keyword>
<gene>
    <name evidence="2" type="ORF">K444DRAFT_670498</name>
</gene>
<dbReference type="InParanoid" id="A0A2J6SGU9"/>
<feature type="compositionally biased region" description="Pro residues" evidence="1">
    <location>
        <begin position="388"/>
        <end position="436"/>
    </location>
</feature>
<dbReference type="GeneID" id="36595712"/>
<dbReference type="Proteomes" id="UP000235371">
    <property type="component" value="Unassembled WGS sequence"/>
</dbReference>
<dbReference type="EMBL" id="KZ613914">
    <property type="protein sequence ID" value="PMD49992.1"/>
    <property type="molecule type" value="Genomic_DNA"/>
</dbReference>
<feature type="region of interest" description="Disordered" evidence="1">
    <location>
        <begin position="657"/>
        <end position="724"/>
    </location>
</feature>
<dbReference type="RefSeq" id="XP_024726896.1">
    <property type="nucleotide sequence ID" value="XM_024887636.1"/>
</dbReference>
<sequence length="875" mass="99538">MIPVITEDVVEALATAQNIHKIAFRYADTTNPSYKEFGEDIRKLAINLDLLLNVLQRAEYQGGPPNQTRQNPGPGAEDQVLGDFKGTLNDCEILLNNQRFFQRSGGFVKNLCWYSQVEPEVRNIRERMTCLNIKFSIIFNILDPQVLEDRSLYVVDLTADILSCAEQLGHQVHEDGGSRVRLSQGQGNVVIPPELEDKFMRTTRQTNPDQFKMDYGLDAGIRYFNSITRVADHATQSDIIYHVAIIGLMMALWLVKIVRGSREYHATRSLPSNNAFMRQMDDWGMTIERFFDHFEEILQEAMRRILGSHLILPPTIDLLALFERQRPLDQIINPIVHLQRAPQPEGAKQFPLKQRRLVEMEDTSKPNREVELSVEPPSPWKDRTPQFQQPPPLQPTPQLQQPPPLQPAPQLQPTPQLQQPPPLQPAPQLQQPPPLQQSPQFQQADQYSRKKQAPIEMEDTSIPSWDLERVHRDLRERGTWVLTIPFRNVTNYTRLLKSPDQNYTQTLRILRQTESHSSLVLMMTPLSEGREKETTDNYELDKVQIVPSYAMRTWTSSSLEPQTILFRTDHRSPLSRTLVFQQKKGLILEHTCDEDHKLRLNLDMFEFQHKLTGYNVGYDEARVLATSQESTLLGGSSRQDLCRLQLWYAPTPNPEENLALLSPAPPPVSTAPGSKRTSWSSRSTSSSSGSRTKRLSTPSIFSIRSSSSGRSSVAVDPPSYTAPTSSRVAVHTAPIAPCAVLFAHKAPTLAEKLEGRDVSRSFLVIEIEPEVTVEEEQNEQEEIDPTSFRCVVVRKSSYLPARRSLETSDPALWDLAAVGLYQREAETVVVKKLKHIILQFDTQNDLTQFMTKFNQLKAVANIKLTKFIQATGERK</sequence>
<evidence type="ECO:0000313" key="3">
    <source>
        <dbReference type="Proteomes" id="UP000235371"/>
    </source>
</evidence>
<name>A0A2J6SGU9_9HELO</name>
<accession>A0A2J6SGU9</accession>